<evidence type="ECO:0000313" key="2">
    <source>
        <dbReference type="Proteomes" id="UP000282818"/>
    </source>
</evidence>
<evidence type="ECO:0000313" key="1">
    <source>
        <dbReference type="EMBL" id="RVU31488.1"/>
    </source>
</evidence>
<name>A0A437QAA6_9GAMM</name>
<proteinExistence type="predicted"/>
<dbReference type="EMBL" id="SACQ01000002">
    <property type="protein sequence ID" value="RVU31488.1"/>
    <property type="molecule type" value="Genomic_DNA"/>
</dbReference>
<dbReference type="InterPro" id="IPR054222">
    <property type="entry name" value="DUF6942"/>
</dbReference>
<dbReference type="RefSeq" id="WP_127693347.1">
    <property type="nucleotide sequence ID" value="NZ_SACQ01000002.1"/>
</dbReference>
<comment type="caution">
    <text evidence="1">The sequence shown here is derived from an EMBL/GenBank/DDBJ whole genome shotgun (WGS) entry which is preliminary data.</text>
</comment>
<gene>
    <name evidence="1" type="ORF">EOE65_05775</name>
</gene>
<keyword evidence="2" id="KW-1185">Reference proteome</keyword>
<protein>
    <submittedName>
        <fullName evidence="1">Uncharacterized protein</fullName>
    </submittedName>
</protein>
<dbReference type="AlphaFoldDB" id="A0A437QAA6"/>
<reference evidence="1 2" key="1">
    <citation type="submission" date="2019-01" db="EMBL/GenBank/DDBJ databases">
        <authorList>
            <person name="Chen W.-M."/>
        </authorList>
    </citation>
    <scope>NUCLEOTIDE SEQUENCE [LARGE SCALE GENOMIC DNA]</scope>
    <source>
        <strain evidence="1 2">HPM-16</strain>
    </source>
</reference>
<accession>A0A437QAA6</accession>
<organism evidence="1 2">
    <name type="scientific">Neptunomonas marina</name>
    <dbReference type="NCBI Taxonomy" id="1815562"/>
    <lineage>
        <taxon>Bacteria</taxon>
        <taxon>Pseudomonadati</taxon>
        <taxon>Pseudomonadota</taxon>
        <taxon>Gammaproteobacteria</taxon>
        <taxon>Oceanospirillales</taxon>
        <taxon>Oceanospirillaceae</taxon>
        <taxon>Neptunomonas</taxon>
    </lineage>
</organism>
<dbReference type="Proteomes" id="UP000282818">
    <property type="component" value="Unassembled WGS sequence"/>
</dbReference>
<sequence length="167" mass="18911">MIQTHYSNINGANTLVALGADEPIIVLYTATLPLLPVEPSQGDQLNIAELIALNGNHWRKIFSIYAKLLAPLADDWRHYRDHHLMHRAAQIRLASAPTGSELRIVAGKASWEVLACNTKTLEVIDKHAKLFVDNQTLCTPYFDYRQFPNSLVTSAREWLQPRLQNRV</sequence>
<dbReference type="Pfam" id="PF22098">
    <property type="entry name" value="DUF6942"/>
    <property type="match status" value="1"/>
</dbReference>